<dbReference type="EMBL" id="CP011339">
    <property type="protein sequence ID" value="AKV69185.1"/>
    <property type="molecule type" value="Genomic_DNA"/>
</dbReference>
<dbReference type="Proteomes" id="UP000068167">
    <property type="component" value="Chromosome"/>
</dbReference>
<dbReference type="Pfam" id="PF14307">
    <property type="entry name" value="Glyco_tran_WbsX"/>
    <property type="match status" value="1"/>
</dbReference>
<gene>
    <name evidence="1" type="ORF">VL20_4245</name>
</gene>
<dbReference type="Gene3D" id="3.20.20.80">
    <property type="entry name" value="Glycosidases"/>
    <property type="match status" value="1"/>
</dbReference>
<organism evidence="1 2">
    <name type="scientific">Microcystis panniformis FACHB-1757</name>
    <dbReference type="NCBI Taxonomy" id="1638788"/>
    <lineage>
        <taxon>Bacteria</taxon>
        <taxon>Bacillati</taxon>
        <taxon>Cyanobacteriota</taxon>
        <taxon>Cyanophyceae</taxon>
        <taxon>Oscillatoriophycideae</taxon>
        <taxon>Chroococcales</taxon>
        <taxon>Microcystaceae</taxon>
        <taxon>Microcystis</taxon>
    </lineage>
</organism>
<keyword evidence="2" id="KW-1185">Reference proteome</keyword>
<proteinExistence type="predicted"/>
<dbReference type="RefSeq" id="WP_052277273.1">
    <property type="nucleotide sequence ID" value="NZ_CP011339.1"/>
</dbReference>
<dbReference type="PANTHER" id="PTHR41244">
    <property type="entry name" value="RHAMNAN SYNTHESIS F"/>
    <property type="match status" value="1"/>
</dbReference>
<keyword evidence="1" id="KW-0808">Transferase</keyword>
<dbReference type="InterPro" id="IPR032719">
    <property type="entry name" value="WbsX"/>
</dbReference>
<dbReference type="GO" id="GO:0016740">
    <property type="term" value="F:transferase activity"/>
    <property type="evidence" value="ECO:0007669"/>
    <property type="project" value="UniProtKB-KW"/>
</dbReference>
<protein>
    <submittedName>
        <fullName evidence="1">Glycosyltransferase</fullName>
    </submittedName>
</protein>
<dbReference type="AlphaFoldDB" id="A0A0K1S558"/>
<dbReference type="CDD" id="cd11579">
    <property type="entry name" value="Glyco_tran_WbsX"/>
    <property type="match status" value="1"/>
</dbReference>
<evidence type="ECO:0000313" key="1">
    <source>
        <dbReference type="EMBL" id="AKV69185.1"/>
    </source>
</evidence>
<accession>A0A0K1S558</accession>
<evidence type="ECO:0000313" key="2">
    <source>
        <dbReference type="Proteomes" id="UP000068167"/>
    </source>
</evidence>
<name>A0A0K1S558_9CHRO</name>
<dbReference type="PANTHER" id="PTHR41244:SF1">
    <property type="entry name" value="GLYCOSYLTRANSFERASE"/>
    <property type="match status" value="1"/>
</dbReference>
<reference evidence="1 2" key="1">
    <citation type="journal article" date="2016" name="Stand. Genomic Sci.">
        <title>Complete genome sequence and genomic characterization of Microcystis panniformis FACHB 1757 by third-generation sequencing.</title>
        <authorList>
            <person name="Zhang J.Y."/>
            <person name="Guan R."/>
            <person name="Zhang H.J."/>
            <person name="Li H."/>
            <person name="Xiao P."/>
            <person name="Yu G.L."/>
            <person name="Du L."/>
            <person name="Cao D.M."/>
            <person name="Zhu B.C."/>
            <person name="Li R.H."/>
            <person name="Lu Z.H."/>
        </authorList>
    </citation>
    <scope>NUCLEOTIDE SEQUENCE [LARGE SCALE GENOMIC DNA]</scope>
    <source>
        <strain evidence="1 2">FACHB-1757</strain>
    </source>
</reference>
<dbReference type="PATRIC" id="fig|1638788.3.peg.4273"/>
<sequence length="385" mass="44713">MSISQSSLPCSIKARLIAFYLPQFHPIPENDQWWGKGFTEWTNVGKAKPLFPGHDQPRVPADLGYYDLRVQETRIAQAELAQKYGVEAFCYWHYWFGGGRRLLEKPFNEVLQDKEPNFPFCLAWANQTWSGIWHGSPDKVLIRQTYPGIEDYQNHFYALLEAFGDHRYLTVEGKPLFVVYSPLALPIPREFTDCWRDLAAQSGLKGLYIVGMTKDPSWNPEANGFDASTIPNPDYLFSERSIRISLKRTLPEKIYKKALKLLNKELHDQKYPKLPTLFSYEKAIECAFIKNNLEFENYPCIFPNWDNSPRSGVNGRVFLDSTPELFRLHLLDALKQVASKSHEKRIIFIKAWNEWAEGNYLEPDQKWGKAYLEVIKDEVFSKEGL</sequence>
<dbReference type="KEGG" id="mpk:VL20_4245"/>